<keyword evidence="8" id="KW-0805">Transcription regulation</keyword>
<evidence type="ECO:0000256" key="6">
    <source>
        <dbReference type="ARBA" id="ARBA00023004"/>
    </source>
</evidence>
<dbReference type="InterPro" id="IPR003482">
    <property type="entry name" value="Whib"/>
</dbReference>
<evidence type="ECO:0000256" key="12">
    <source>
        <dbReference type="SAM" id="MobiDB-lite"/>
    </source>
</evidence>
<dbReference type="EMBL" id="JACCKD010000001">
    <property type="protein sequence ID" value="MBA0124241.1"/>
    <property type="molecule type" value="Genomic_DNA"/>
</dbReference>
<evidence type="ECO:0000256" key="8">
    <source>
        <dbReference type="ARBA" id="ARBA00023015"/>
    </source>
</evidence>
<evidence type="ECO:0000256" key="11">
    <source>
        <dbReference type="ARBA" id="ARBA00023163"/>
    </source>
</evidence>
<dbReference type="GO" id="GO:0045454">
    <property type="term" value="P:cell redox homeostasis"/>
    <property type="evidence" value="ECO:0007669"/>
    <property type="project" value="TreeGrafter"/>
</dbReference>
<keyword evidence="6" id="KW-0408">Iron</keyword>
<evidence type="ECO:0000313" key="14">
    <source>
        <dbReference type="EMBL" id="MBA0124241.1"/>
    </source>
</evidence>
<dbReference type="GO" id="GO:0003677">
    <property type="term" value="F:DNA binding"/>
    <property type="evidence" value="ECO:0007669"/>
    <property type="project" value="UniProtKB-KW"/>
</dbReference>
<dbReference type="PROSITE" id="PS51674">
    <property type="entry name" value="4FE4S_WBL"/>
    <property type="match status" value="1"/>
</dbReference>
<keyword evidence="10" id="KW-1015">Disulfide bond</keyword>
<evidence type="ECO:0000256" key="7">
    <source>
        <dbReference type="ARBA" id="ARBA00023014"/>
    </source>
</evidence>
<evidence type="ECO:0000256" key="2">
    <source>
        <dbReference type="ARBA" id="ARBA00004496"/>
    </source>
</evidence>
<organism evidence="14 15">
    <name type="scientific">Haloechinothrix aidingensis</name>
    <dbReference type="NCBI Taxonomy" id="2752311"/>
    <lineage>
        <taxon>Bacteria</taxon>
        <taxon>Bacillati</taxon>
        <taxon>Actinomycetota</taxon>
        <taxon>Actinomycetes</taxon>
        <taxon>Pseudonocardiales</taxon>
        <taxon>Pseudonocardiaceae</taxon>
        <taxon>Haloechinothrix</taxon>
    </lineage>
</organism>
<name>A0A838A7E6_9PSEU</name>
<dbReference type="GO" id="GO:0051539">
    <property type="term" value="F:4 iron, 4 sulfur cluster binding"/>
    <property type="evidence" value="ECO:0007669"/>
    <property type="project" value="UniProtKB-KW"/>
</dbReference>
<dbReference type="GO" id="GO:0047134">
    <property type="term" value="F:protein-disulfide reductase [NAD(P)H] activity"/>
    <property type="evidence" value="ECO:0007669"/>
    <property type="project" value="TreeGrafter"/>
</dbReference>
<feature type="region of interest" description="Disordered" evidence="12">
    <location>
        <begin position="102"/>
        <end position="138"/>
    </location>
</feature>
<accession>A0A838A7E6</accession>
<evidence type="ECO:0000259" key="13">
    <source>
        <dbReference type="PROSITE" id="PS51674"/>
    </source>
</evidence>
<keyword evidence="4" id="KW-0004">4Fe-4S</keyword>
<sequence length="138" mass="14489">MSQRHARTRLDRAARGVATGRVDALDAAGVRTLVGAVLFDGAGVPEWHTRAACAGEDPGLFFAGSGQQAFRDRRRALAICAGCPVQAECVADALAWEQPSTRTGIRGGLSASQRQQVYEQRRDRHGGSGATTGEGVVA</sequence>
<protein>
    <submittedName>
        <fullName evidence="14">WhiB family transcriptional regulator</fullName>
    </submittedName>
</protein>
<comment type="subcellular location">
    <subcellularLocation>
        <location evidence="2">Cytoplasm</location>
    </subcellularLocation>
</comment>
<comment type="caution">
    <text evidence="14">The sequence shown here is derived from an EMBL/GenBank/DDBJ whole genome shotgun (WGS) entry which is preliminary data.</text>
</comment>
<proteinExistence type="inferred from homology"/>
<keyword evidence="5" id="KW-0479">Metal-binding</keyword>
<dbReference type="AlphaFoldDB" id="A0A838A7E6"/>
<evidence type="ECO:0000256" key="9">
    <source>
        <dbReference type="ARBA" id="ARBA00023125"/>
    </source>
</evidence>
<evidence type="ECO:0000256" key="4">
    <source>
        <dbReference type="ARBA" id="ARBA00022485"/>
    </source>
</evidence>
<feature type="domain" description="4Fe-4S Wbl-type" evidence="13">
    <location>
        <begin position="52"/>
        <end position="116"/>
    </location>
</feature>
<keyword evidence="11" id="KW-0804">Transcription</keyword>
<dbReference type="GO" id="GO:0046872">
    <property type="term" value="F:metal ion binding"/>
    <property type="evidence" value="ECO:0007669"/>
    <property type="project" value="UniProtKB-KW"/>
</dbReference>
<keyword evidence="9" id="KW-0238">DNA-binding</keyword>
<dbReference type="Pfam" id="PF02467">
    <property type="entry name" value="Whib"/>
    <property type="match status" value="1"/>
</dbReference>
<evidence type="ECO:0000256" key="3">
    <source>
        <dbReference type="ARBA" id="ARBA00006597"/>
    </source>
</evidence>
<dbReference type="Proteomes" id="UP000582974">
    <property type="component" value="Unassembled WGS sequence"/>
</dbReference>
<evidence type="ECO:0000256" key="1">
    <source>
        <dbReference type="ARBA" id="ARBA00001966"/>
    </source>
</evidence>
<dbReference type="RefSeq" id="WP_180891130.1">
    <property type="nucleotide sequence ID" value="NZ_JACCKD010000001.1"/>
</dbReference>
<dbReference type="InterPro" id="IPR034768">
    <property type="entry name" value="4FE4S_WBL"/>
</dbReference>
<dbReference type="PANTHER" id="PTHR38839">
    <property type="entry name" value="TRANSCRIPTIONAL REGULATOR WHID-RELATED"/>
    <property type="match status" value="1"/>
</dbReference>
<comment type="cofactor">
    <cofactor evidence="1">
        <name>[4Fe-4S] cluster</name>
        <dbReference type="ChEBI" id="CHEBI:49883"/>
    </cofactor>
</comment>
<comment type="similarity">
    <text evidence="3">Belongs to the WhiB family.</text>
</comment>
<gene>
    <name evidence="14" type="ORF">H0B56_01650</name>
</gene>
<keyword evidence="15" id="KW-1185">Reference proteome</keyword>
<reference evidence="14 15" key="1">
    <citation type="submission" date="2020-07" db="EMBL/GenBank/DDBJ databases">
        <title>Genome of Haloechinothrix sp.</title>
        <authorList>
            <person name="Tang S.-K."/>
            <person name="Yang L."/>
            <person name="Zhu W.-Y."/>
        </authorList>
    </citation>
    <scope>NUCLEOTIDE SEQUENCE [LARGE SCALE GENOMIC DNA]</scope>
    <source>
        <strain evidence="14 15">YIM 98757</strain>
    </source>
</reference>
<keyword evidence="7" id="KW-0411">Iron-sulfur</keyword>
<evidence type="ECO:0000256" key="5">
    <source>
        <dbReference type="ARBA" id="ARBA00022723"/>
    </source>
</evidence>
<dbReference type="GO" id="GO:0005737">
    <property type="term" value="C:cytoplasm"/>
    <property type="evidence" value="ECO:0007669"/>
    <property type="project" value="UniProtKB-SubCell"/>
</dbReference>
<evidence type="ECO:0000313" key="15">
    <source>
        <dbReference type="Proteomes" id="UP000582974"/>
    </source>
</evidence>
<evidence type="ECO:0000256" key="10">
    <source>
        <dbReference type="ARBA" id="ARBA00023157"/>
    </source>
</evidence>
<dbReference type="GO" id="GO:0045892">
    <property type="term" value="P:negative regulation of DNA-templated transcription"/>
    <property type="evidence" value="ECO:0007669"/>
    <property type="project" value="TreeGrafter"/>
</dbReference>